<comment type="caution">
    <text evidence="7">The sequence shown here is derived from an EMBL/GenBank/DDBJ whole genome shotgun (WGS) entry which is preliminary data.</text>
</comment>
<dbReference type="InterPro" id="IPR050680">
    <property type="entry name" value="YpeA/RimI_acetyltransf"/>
</dbReference>
<dbReference type="EC" id="2.3.1.266" evidence="5"/>
<dbReference type="EMBL" id="SHLI01000001">
    <property type="protein sequence ID" value="RZU98977.1"/>
    <property type="molecule type" value="Genomic_DNA"/>
</dbReference>
<sequence length="163" mass="18519">MTAAPVDWLPVIRAMRPRDVTAVYAVESNAYDYPWALNIFRDCLRMGYECWVQLATDRVVGHVILAMGPGEAHVLNLAVHPDWHDRGFGRALLEQALTRAEALGAESVFLEVRPSNAPAVHLYSRLGFRRVGRRPGYYRTEEGREDALVMRYDLREVAPVGRR</sequence>
<evidence type="ECO:0000256" key="5">
    <source>
        <dbReference type="HAMAP-Rule" id="MF_02210"/>
    </source>
</evidence>
<keyword evidence="4 5" id="KW-0012">Acyltransferase</keyword>
<protein>
    <recommendedName>
        <fullName evidence="5">[Ribosomal protein bS18]-alanine N-acetyltransferase</fullName>
        <ecNumber evidence="5">2.3.1.266</ecNumber>
    </recommendedName>
</protein>
<dbReference type="Pfam" id="PF00583">
    <property type="entry name" value="Acetyltransf_1"/>
    <property type="match status" value="1"/>
</dbReference>
<evidence type="ECO:0000256" key="4">
    <source>
        <dbReference type="ARBA" id="ARBA00023315"/>
    </source>
</evidence>
<gene>
    <name evidence="5" type="primary">rimI</name>
    <name evidence="7" type="ORF">EV698_1253</name>
</gene>
<dbReference type="SUPFAM" id="SSF55729">
    <property type="entry name" value="Acyl-CoA N-acyltransferases (Nat)"/>
    <property type="match status" value="1"/>
</dbReference>
<name>A0A4Q8D158_9GAMM</name>
<comment type="catalytic activity">
    <reaction evidence="5">
        <text>N-terminal L-alanyl-[ribosomal protein bS18] + acetyl-CoA = N-terminal N(alpha)-acetyl-L-alanyl-[ribosomal protein bS18] + CoA + H(+)</text>
        <dbReference type="Rhea" id="RHEA:43756"/>
        <dbReference type="Rhea" id="RHEA-COMP:10676"/>
        <dbReference type="Rhea" id="RHEA-COMP:10677"/>
        <dbReference type="ChEBI" id="CHEBI:15378"/>
        <dbReference type="ChEBI" id="CHEBI:57287"/>
        <dbReference type="ChEBI" id="CHEBI:57288"/>
        <dbReference type="ChEBI" id="CHEBI:64718"/>
        <dbReference type="ChEBI" id="CHEBI:83683"/>
        <dbReference type="EC" id="2.3.1.266"/>
    </reaction>
</comment>
<dbReference type="GO" id="GO:0005840">
    <property type="term" value="C:ribosome"/>
    <property type="evidence" value="ECO:0007669"/>
    <property type="project" value="UniProtKB-KW"/>
</dbReference>
<evidence type="ECO:0000256" key="3">
    <source>
        <dbReference type="ARBA" id="ARBA00022679"/>
    </source>
</evidence>
<evidence type="ECO:0000313" key="7">
    <source>
        <dbReference type="EMBL" id="RZU98977.1"/>
    </source>
</evidence>
<dbReference type="PANTHER" id="PTHR43420:SF12">
    <property type="entry name" value="N-ACETYLTRANSFERASE DOMAIN-CONTAINING PROTEIN"/>
    <property type="match status" value="1"/>
</dbReference>
<keyword evidence="3 5" id="KW-0808">Transferase</keyword>
<dbReference type="PROSITE" id="PS51186">
    <property type="entry name" value="GNAT"/>
    <property type="match status" value="1"/>
</dbReference>
<reference evidence="7 8" key="1">
    <citation type="submission" date="2019-02" db="EMBL/GenBank/DDBJ databases">
        <title>Genomic Encyclopedia of Type Strains, Phase IV (KMG-IV): sequencing the most valuable type-strain genomes for metagenomic binning, comparative biology and taxonomic classification.</title>
        <authorList>
            <person name="Goeker M."/>
        </authorList>
    </citation>
    <scope>NUCLEOTIDE SEQUENCE [LARGE SCALE GENOMIC DNA]</scope>
    <source>
        <strain evidence="7 8">DSM 21056</strain>
    </source>
</reference>
<dbReference type="InterPro" id="IPR006464">
    <property type="entry name" value="AcTrfase_RimI/Ard1"/>
</dbReference>
<dbReference type="AlphaFoldDB" id="A0A4Q8D158"/>
<keyword evidence="2 5" id="KW-0963">Cytoplasm</keyword>
<feature type="active site" description="Proton acceptor" evidence="5">
    <location>
        <position position="111"/>
    </location>
</feature>
<evidence type="ECO:0000313" key="8">
    <source>
        <dbReference type="Proteomes" id="UP000292298"/>
    </source>
</evidence>
<evidence type="ECO:0000259" key="6">
    <source>
        <dbReference type="PROSITE" id="PS51186"/>
    </source>
</evidence>
<comment type="function">
    <text evidence="5">Acetylates the N-terminal alanine of ribosomal protein bS18.</text>
</comment>
<feature type="active site" description="Proton donor" evidence="5">
    <location>
        <position position="123"/>
    </location>
</feature>
<evidence type="ECO:0000256" key="1">
    <source>
        <dbReference type="ARBA" id="ARBA00005395"/>
    </source>
</evidence>
<organism evidence="7 8">
    <name type="scientific">Spiribacter vilamensis</name>
    <dbReference type="NCBI Taxonomy" id="531306"/>
    <lineage>
        <taxon>Bacteria</taxon>
        <taxon>Pseudomonadati</taxon>
        <taxon>Pseudomonadota</taxon>
        <taxon>Gammaproteobacteria</taxon>
        <taxon>Chromatiales</taxon>
        <taxon>Ectothiorhodospiraceae</taxon>
        <taxon>Spiribacter</taxon>
    </lineage>
</organism>
<feature type="binding site" evidence="5">
    <location>
        <begin position="77"/>
        <end position="79"/>
    </location>
    <ligand>
        <name>acetyl-CoA</name>
        <dbReference type="ChEBI" id="CHEBI:57288"/>
    </ligand>
</feature>
<dbReference type="Proteomes" id="UP000292298">
    <property type="component" value="Unassembled WGS sequence"/>
</dbReference>
<evidence type="ECO:0000256" key="2">
    <source>
        <dbReference type="ARBA" id="ARBA00022490"/>
    </source>
</evidence>
<dbReference type="Gene3D" id="3.40.630.30">
    <property type="match status" value="1"/>
</dbReference>
<dbReference type="InterPro" id="IPR000182">
    <property type="entry name" value="GNAT_dom"/>
</dbReference>
<comment type="caution">
    <text evidence="5">Lacks conserved residue(s) required for the propagation of feature annotation.</text>
</comment>
<comment type="similarity">
    <text evidence="1 5">Belongs to the acetyltransferase family. RimI subfamily.</text>
</comment>
<proteinExistence type="inferred from homology"/>
<dbReference type="RefSeq" id="WP_130503246.1">
    <property type="nucleotide sequence ID" value="NZ_SHLI01000001.1"/>
</dbReference>
<dbReference type="CDD" id="cd04301">
    <property type="entry name" value="NAT_SF"/>
    <property type="match status" value="1"/>
</dbReference>
<dbReference type="InterPro" id="IPR016181">
    <property type="entry name" value="Acyl_CoA_acyltransferase"/>
</dbReference>
<keyword evidence="8" id="KW-1185">Reference proteome</keyword>
<keyword evidence="7" id="KW-0689">Ribosomal protein</keyword>
<accession>A0A4Q8D158</accession>
<dbReference type="HAMAP" id="MF_02210">
    <property type="entry name" value="RimI"/>
    <property type="match status" value="1"/>
</dbReference>
<dbReference type="GO" id="GO:0005737">
    <property type="term" value="C:cytoplasm"/>
    <property type="evidence" value="ECO:0007669"/>
    <property type="project" value="UniProtKB-SubCell"/>
</dbReference>
<dbReference type="OrthoDB" id="9796919at2"/>
<keyword evidence="7" id="KW-0687">Ribonucleoprotein</keyword>
<feature type="domain" description="N-acetyltransferase" evidence="6">
    <location>
        <begin position="10"/>
        <end position="155"/>
    </location>
</feature>
<dbReference type="GO" id="GO:0008999">
    <property type="term" value="F:protein-N-terminal-alanine acetyltransferase activity"/>
    <property type="evidence" value="ECO:0007669"/>
    <property type="project" value="UniProtKB-UniRule"/>
</dbReference>
<dbReference type="NCBIfam" id="TIGR01575">
    <property type="entry name" value="rimI"/>
    <property type="match status" value="1"/>
</dbReference>
<dbReference type="InterPro" id="IPR043690">
    <property type="entry name" value="RimI"/>
</dbReference>
<comment type="subcellular location">
    <subcellularLocation>
        <location evidence="5">Cytoplasm</location>
    </subcellularLocation>
</comment>
<dbReference type="PANTHER" id="PTHR43420">
    <property type="entry name" value="ACETYLTRANSFERASE"/>
    <property type="match status" value="1"/>
</dbReference>
<feature type="binding site" evidence="5">
    <location>
        <position position="116"/>
    </location>
    <ligand>
        <name>acetyl-CoA</name>
        <dbReference type="ChEBI" id="CHEBI:57288"/>
    </ligand>
</feature>